<evidence type="ECO:0000256" key="9">
    <source>
        <dbReference type="SAM" id="Phobius"/>
    </source>
</evidence>
<feature type="transmembrane region" description="Helical" evidence="9">
    <location>
        <begin position="74"/>
        <end position="93"/>
    </location>
</feature>
<evidence type="ECO:0000256" key="4">
    <source>
        <dbReference type="ARBA" id="ARBA00022475"/>
    </source>
</evidence>
<dbReference type="PANTHER" id="PTHR30588:SF0">
    <property type="entry name" value="BRANCHED-CHAIN AMINO ACID PERMEASE BRNQ"/>
    <property type="match status" value="1"/>
</dbReference>
<keyword evidence="8 9" id="KW-0472">Membrane</keyword>
<feature type="transmembrane region" description="Helical" evidence="9">
    <location>
        <begin position="182"/>
        <end position="203"/>
    </location>
</feature>
<comment type="subcellular location">
    <subcellularLocation>
        <location evidence="1">Cell membrane</location>
        <topology evidence="1">Multi-pass membrane protein</topology>
    </subcellularLocation>
</comment>
<feature type="transmembrane region" description="Helical" evidence="9">
    <location>
        <begin position="313"/>
        <end position="336"/>
    </location>
</feature>
<dbReference type="InterPro" id="IPR004685">
    <property type="entry name" value="Brnchd-chn_aa_trnsp_Livcs"/>
</dbReference>
<evidence type="ECO:0000256" key="6">
    <source>
        <dbReference type="ARBA" id="ARBA00022970"/>
    </source>
</evidence>
<dbReference type="RefSeq" id="WP_160130543.1">
    <property type="nucleotide sequence ID" value="NZ_CP019288.1"/>
</dbReference>
<evidence type="ECO:0000256" key="8">
    <source>
        <dbReference type="ARBA" id="ARBA00023136"/>
    </source>
</evidence>
<dbReference type="GO" id="GO:0015188">
    <property type="term" value="F:L-isoleucine transmembrane transporter activity"/>
    <property type="evidence" value="ECO:0007669"/>
    <property type="project" value="TreeGrafter"/>
</dbReference>
<feature type="transmembrane region" description="Helical" evidence="9">
    <location>
        <begin position="223"/>
        <end position="245"/>
    </location>
</feature>
<feature type="transmembrane region" description="Helical" evidence="9">
    <location>
        <begin position="143"/>
        <end position="162"/>
    </location>
</feature>
<dbReference type="GO" id="GO:0005304">
    <property type="term" value="F:L-valine transmembrane transporter activity"/>
    <property type="evidence" value="ECO:0007669"/>
    <property type="project" value="TreeGrafter"/>
</dbReference>
<feature type="transmembrane region" description="Helical" evidence="9">
    <location>
        <begin position="435"/>
        <end position="451"/>
    </location>
</feature>
<dbReference type="Proteomes" id="UP000464657">
    <property type="component" value="Chromosome"/>
</dbReference>
<dbReference type="PANTHER" id="PTHR30588">
    <property type="entry name" value="BRANCHED-CHAIN AMINO ACID TRANSPORT SYSTEM 2 CARRIER PROTEIN"/>
    <property type="match status" value="1"/>
</dbReference>
<evidence type="ECO:0000256" key="1">
    <source>
        <dbReference type="ARBA" id="ARBA00004651"/>
    </source>
</evidence>
<dbReference type="GO" id="GO:0015820">
    <property type="term" value="P:L-leucine transport"/>
    <property type="evidence" value="ECO:0007669"/>
    <property type="project" value="TreeGrafter"/>
</dbReference>
<reference evidence="10 11" key="1">
    <citation type="journal article" date="2013" name="Int. J. Syst. Evol. Microbiol.">
        <title>Kordia antarctica sp. nov., isolated from Antarctic seawater.</title>
        <authorList>
            <person name="Baek K."/>
            <person name="Choi A."/>
            <person name="Kang I."/>
            <person name="Lee K."/>
            <person name="Cho J.C."/>
        </authorList>
    </citation>
    <scope>NUCLEOTIDE SEQUENCE [LARGE SCALE GENOMIC DNA]</scope>
    <source>
        <strain evidence="10 11">IMCC3317</strain>
    </source>
</reference>
<sequence>MSKNKELFITSFALFSMFFGAGNLLLPPLLGYQATDQWFWVTLGFMITAVVVPIFGILAHARLQGSMFDFGKKVSPLFSSIFCIIIYIISVTIPSPRTAAATHEISIFPNFGTNALLTSSLYFALVLVFVLNRSKILNFLGKFLTPLIVLILLAIIGIGLLMPHEAIKASEFTTPLFTGLEVGYQTFDAIGAIVIGGVIIISLNLKGITSFEEKKKLIAKSGWIAGFGLFVMYAGLILLGSYFSSEVDIDLSLSNDMKRANLLRGISLATLGNIGTAFLSVLVALACFTTAVGITTGTADYFKGLFNNSKNAYTITAIIACLIGIIIGQLGFHYIYMIAGPVLKFIYPIAIVLIFLNIAPTKYATPLVFRAVVLVTFIFGFLDMLAHFFPTNNLLVAFRETISLGGILDMLTHFFPENPYLIAFRETISLGTADFGWVLPSFLTFLVVGLVQKNKQA</sequence>
<dbReference type="KEGG" id="kan:IMCC3317_33460"/>
<keyword evidence="11" id="KW-1185">Reference proteome</keyword>
<evidence type="ECO:0000256" key="7">
    <source>
        <dbReference type="ARBA" id="ARBA00022989"/>
    </source>
</evidence>
<dbReference type="GO" id="GO:0015818">
    <property type="term" value="P:isoleucine transport"/>
    <property type="evidence" value="ECO:0007669"/>
    <property type="project" value="TreeGrafter"/>
</dbReference>
<dbReference type="GO" id="GO:0015190">
    <property type="term" value="F:L-leucine transmembrane transporter activity"/>
    <property type="evidence" value="ECO:0007669"/>
    <property type="project" value="TreeGrafter"/>
</dbReference>
<dbReference type="Pfam" id="PF05525">
    <property type="entry name" value="Branch_AA_trans"/>
    <property type="match status" value="1"/>
</dbReference>
<keyword evidence="3" id="KW-0813">Transport</keyword>
<comment type="similarity">
    <text evidence="2">Belongs to the branched chain amino acid transporter family.</text>
</comment>
<dbReference type="OrthoDB" id="9783920at2"/>
<feature type="transmembrane region" description="Helical" evidence="9">
    <location>
        <begin position="367"/>
        <end position="389"/>
    </location>
</feature>
<keyword evidence="4" id="KW-1003">Cell membrane</keyword>
<feature type="transmembrane region" description="Helical" evidence="9">
    <location>
        <begin position="38"/>
        <end position="62"/>
    </location>
</feature>
<proteinExistence type="inferred from homology"/>
<dbReference type="EMBL" id="CP019288">
    <property type="protein sequence ID" value="QHI37963.1"/>
    <property type="molecule type" value="Genomic_DNA"/>
</dbReference>
<evidence type="ECO:0000256" key="5">
    <source>
        <dbReference type="ARBA" id="ARBA00022692"/>
    </source>
</evidence>
<feature type="transmembrane region" description="Helical" evidence="9">
    <location>
        <begin position="265"/>
        <end position="292"/>
    </location>
</feature>
<feature type="transmembrane region" description="Helical" evidence="9">
    <location>
        <begin position="7"/>
        <end position="26"/>
    </location>
</feature>
<gene>
    <name evidence="10" type="primary">brnQ</name>
    <name evidence="10" type="ORF">IMCC3317_33460</name>
</gene>
<name>A0A7L4ZMN3_9FLAO</name>
<organism evidence="10 11">
    <name type="scientific">Kordia antarctica</name>
    <dbReference type="NCBI Taxonomy" id="1218801"/>
    <lineage>
        <taxon>Bacteria</taxon>
        <taxon>Pseudomonadati</taxon>
        <taxon>Bacteroidota</taxon>
        <taxon>Flavobacteriia</taxon>
        <taxon>Flavobacteriales</taxon>
        <taxon>Flavobacteriaceae</taxon>
        <taxon>Kordia</taxon>
    </lineage>
</organism>
<dbReference type="AlphaFoldDB" id="A0A7L4ZMN3"/>
<keyword evidence="5 9" id="KW-0812">Transmembrane</keyword>
<accession>A0A7L4ZMN3</accession>
<keyword evidence="6" id="KW-0029">Amino-acid transport</keyword>
<protein>
    <submittedName>
        <fullName evidence="10">Branched-chain amino acid transport system 2 carrier protein</fullName>
    </submittedName>
</protein>
<evidence type="ECO:0000256" key="2">
    <source>
        <dbReference type="ARBA" id="ARBA00008540"/>
    </source>
</evidence>
<evidence type="ECO:0000313" key="10">
    <source>
        <dbReference type="EMBL" id="QHI37963.1"/>
    </source>
</evidence>
<feature type="transmembrane region" description="Helical" evidence="9">
    <location>
        <begin position="113"/>
        <end position="131"/>
    </location>
</feature>
<dbReference type="GO" id="GO:0005886">
    <property type="term" value="C:plasma membrane"/>
    <property type="evidence" value="ECO:0007669"/>
    <property type="project" value="UniProtKB-SubCell"/>
</dbReference>
<feature type="transmembrane region" description="Helical" evidence="9">
    <location>
        <begin position="342"/>
        <end position="360"/>
    </location>
</feature>
<evidence type="ECO:0000313" key="11">
    <source>
        <dbReference type="Proteomes" id="UP000464657"/>
    </source>
</evidence>
<evidence type="ECO:0000256" key="3">
    <source>
        <dbReference type="ARBA" id="ARBA00022448"/>
    </source>
</evidence>
<keyword evidence="7 9" id="KW-1133">Transmembrane helix</keyword>